<feature type="compositionally biased region" description="Polar residues" evidence="5">
    <location>
        <begin position="900"/>
        <end position="910"/>
    </location>
</feature>
<feature type="compositionally biased region" description="Polar residues" evidence="5">
    <location>
        <begin position="798"/>
        <end position="807"/>
    </location>
</feature>
<gene>
    <name evidence="7" type="ORF">GSLYS_00016621001</name>
</gene>
<name>A0AAV2IEF8_LYMST</name>
<protein>
    <recommendedName>
        <fullName evidence="6">Cytohesin Ubiquitin Protein Inducing domain-containing protein</fullName>
    </recommendedName>
</protein>
<evidence type="ECO:0000313" key="7">
    <source>
        <dbReference type="EMBL" id="CAL1543087.1"/>
    </source>
</evidence>
<feature type="region of interest" description="Disordered" evidence="5">
    <location>
        <begin position="738"/>
        <end position="807"/>
    </location>
</feature>
<feature type="compositionally biased region" description="Low complexity" evidence="5">
    <location>
        <begin position="757"/>
        <end position="773"/>
    </location>
</feature>
<evidence type="ECO:0000256" key="4">
    <source>
        <dbReference type="SAM" id="Coils"/>
    </source>
</evidence>
<feature type="coiled-coil region" evidence="4">
    <location>
        <begin position="74"/>
        <end position="108"/>
    </location>
</feature>
<feature type="region of interest" description="Disordered" evidence="5">
    <location>
        <begin position="40"/>
        <end position="61"/>
    </location>
</feature>
<feature type="compositionally biased region" description="Polar residues" evidence="5">
    <location>
        <begin position="242"/>
        <end position="251"/>
    </location>
</feature>
<feature type="region of interest" description="Disordered" evidence="5">
    <location>
        <begin position="497"/>
        <end position="520"/>
    </location>
</feature>
<feature type="compositionally biased region" description="Polar residues" evidence="5">
    <location>
        <begin position="265"/>
        <end position="282"/>
    </location>
</feature>
<dbReference type="PANTHER" id="PTHR46079">
    <property type="entry name" value="FERM DOMAIN-CONTAINING PROTEIN 4"/>
    <property type="match status" value="1"/>
</dbReference>
<dbReference type="Proteomes" id="UP001497497">
    <property type="component" value="Unassembled WGS sequence"/>
</dbReference>
<evidence type="ECO:0000256" key="3">
    <source>
        <dbReference type="ARBA" id="ARBA00023054"/>
    </source>
</evidence>
<feature type="region of interest" description="Disordered" evidence="5">
    <location>
        <begin position="1"/>
        <end position="25"/>
    </location>
</feature>
<feature type="region of interest" description="Disordered" evidence="5">
    <location>
        <begin position="546"/>
        <end position="690"/>
    </location>
</feature>
<dbReference type="InterPro" id="IPR047176">
    <property type="entry name" value="FRMD4A/B"/>
</dbReference>
<dbReference type="GO" id="GO:0090162">
    <property type="term" value="P:establishment of epithelial cell polarity"/>
    <property type="evidence" value="ECO:0007669"/>
    <property type="project" value="InterPro"/>
</dbReference>
<accession>A0AAV2IEF8</accession>
<feature type="domain" description="Cytohesin Ubiquitin Protein Inducing" evidence="6">
    <location>
        <begin position="69"/>
        <end position="184"/>
    </location>
</feature>
<dbReference type="GO" id="GO:0005737">
    <property type="term" value="C:cytoplasm"/>
    <property type="evidence" value="ECO:0007669"/>
    <property type="project" value="UniProtKB-SubCell"/>
</dbReference>
<keyword evidence="2" id="KW-0963">Cytoplasm</keyword>
<feature type="compositionally biased region" description="Low complexity" evidence="5">
    <location>
        <begin position="48"/>
        <end position="61"/>
    </location>
</feature>
<feature type="region of interest" description="Disordered" evidence="5">
    <location>
        <begin position="873"/>
        <end position="910"/>
    </location>
</feature>
<evidence type="ECO:0000313" key="8">
    <source>
        <dbReference type="Proteomes" id="UP001497497"/>
    </source>
</evidence>
<feature type="compositionally biased region" description="Basic and acidic residues" evidence="5">
    <location>
        <begin position="223"/>
        <end position="235"/>
    </location>
</feature>
<keyword evidence="8" id="KW-1185">Reference proteome</keyword>
<sequence>MAVAQHQFYLDKKQSKTQLPSARSMSEIAAELCRSTTSLPGSLGSDISRSPSSHSLPSLSNSRYDLTIEQSDSLKAERDMYQALKARKEALEDALRKKTEELKLLCLQEGELTGELPKETPLAYGEPLPVFRRRVGTAFSLSVKSVQDINSISSELSKLELEVDLQCKITSAAQRLASDKTVSKYVRKQRKQSYIKANAKLKDMEKKLAEMQKQVGKSSVSEPLHRTGRAFDDRGGGGAPGSSNKTSNQMLSGRPPETVLEEQNPRTALSPSHSSPQLSAGYNPNGGVASRRQNRGHAYPATLTTRNSSDLDSSDAPNTLQLAANLRLDGSHDSGFSSANNMYNVNSQRTSHYESTDQLRSPATSEPGIIYPGQSQMLHEGGPQYGGIKRTENEPFLRATPNPNASNLHYGSLDRKRRDYRQDFHRDVSPVRYKSRHFQDNMDYNVNRSDSTASAGFRDISNPAGVVVEVPVHHERGHSVPPSSAKQAWGEAAGLSVTLPSPEHDRPKPPPGGLSTSSFSSEHCYSPRMYEGVVNRTYQDIDVTHVHSKDRQDRGLAGAHHTSSQPVFHRTERSISPLRAQQQNHPHHFHQPQGAPPPYQQQRPPPPTGFDRQPAAQQQHNHHYSAAVSSPTNSQPSSYFSESPRTIPIQRIETPPSSASPTAQYAQGGFQGGSPASSGPSSPRGPATHATSALVTVTRLQPHTEVTKPYEISDFYRYSEKLRRQRIIDQYQRQLIGVDRMSRSSSPLSVDSEGHSSRSGSQHSASSGQANQSPAHQPVPFSSSSSLKQTAGRPPQPYSRSVSAPLSSMQPTYYTQTIISPSKHAQPLSPTSHLDPSLAYPEGQMTSSSSSSYTVKTHGPNVQYAMQSSSTYKIQQVHSSAKHSMYQPPQPMTCKPVRTPPTNLNENQRR</sequence>
<organism evidence="7 8">
    <name type="scientific">Lymnaea stagnalis</name>
    <name type="common">Great pond snail</name>
    <name type="synonym">Helix stagnalis</name>
    <dbReference type="NCBI Taxonomy" id="6523"/>
    <lineage>
        <taxon>Eukaryota</taxon>
        <taxon>Metazoa</taxon>
        <taxon>Spiralia</taxon>
        <taxon>Lophotrochozoa</taxon>
        <taxon>Mollusca</taxon>
        <taxon>Gastropoda</taxon>
        <taxon>Heterobranchia</taxon>
        <taxon>Euthyneura</taxon>
        <taxon>Panpulmonata</taxon>
        <taxon>Hygrophila</taxon>
        <taxon>Lymnaeoidea</taxon>
        <taxon>Lymnaeidae</taxon>
        <taxon>Lymnaea</taxon>
    </lineage>
</organism>
<reference evidence="7 8" key="1">
    <citation type="submission" date="2024-04" db="EMBL/GenBank/DDBJ databases">
        <authorList>
            <consortium name="Genoscope - CEA"/>
            <person name="William W."/>
        </authorList>
    </citation>
    <scope>NUCLEOTIDE SEQUENCE [LARGE SCALE GENOMIC DNA]</scope>
</reference>
<evidence type="ECO:0000256" key="2">
    <source>
        <dbReference type="ARBA" id="ARBA00022490"/>
    </source>
</evidence>
<feature type="compositionally biased region" description="Polar residues" evidence="5">
    <location>
        <begin position="627"/>
        <end position="644"/>
    </location>
</feature>
<feature type="compositionally biased region" description="Pro residues" evidence="5">
    <location>
        <begin position="594"/>
        <end position="608"/>
    </location>
</feature>
<dbReference type="AlphaFoldDB" id="A0AAV2IEF8"/>
<evidence type="ECO:0000259" key="6">
    <source>
        <dbReference type="Pfam" id="PF11819"/>
    </source>
</evidence>
<evidence type="ECO:0000256" key="5">
    <source>
        <dbReference type="SAM" id="MobiDB-lite"/>
    </source>
</evidence>
<keyword evidence="3 4" id="KW-0175">Coiled coil</keyword>
<feature type="compositionally biased region" description="Low complexity" evidence="5">
    <location>
        <begin position="673"/>
        <end position="686"/>
    </location>
</feature>
<feature type="compositionally biased region" description="Polar residues" evidence="5">
    <location>
        <begin position="780"/>
        <end position="789"/>
    </location>
</feature>
<feature type="compositionally biased region" description="Polar residues" evidence="5">
    <location>
        <begin position="655"/>
        <end position="665"/>
    </location>
</feature>
<dbReference type="Pfam" id="PF11819">
    <property type="entry name" value="CUPID"/>
    <property type="match status" value="1"/>
</dbReference>
<evidence type="ECO:0000256" key="1">
    <source>
        <dbReference type="ARBA" id="ARBA00004496"/>
    </source>
</evidence>
<comment type="subcellular location">
    <subcellularLocation>
        <location evidence="1">Cytoplasm</location>
    </subcellularLocation>
</comment>
<dbReference type="PANTHER" id="PTHR46079:SF2">
    <property type="entry name" value="FERM DOMAIN-CONTAINING PROTEIN"/>
    <property type="match status" value="1"/>
</dbReference>
<dbReference type="InterPro" id="IPR021774">
    <property type="entry name" value="CUPID"/>
</dbReference>
<feature type="region of interest" description="Disordered" evidence="5">
    <location>
        <begin position="209"/>
        <end position="293"/>
    </location>
</feature>
<dbReference type="EMBL" id="CAXITT010000524">
    <property type="protein sequence ID" value="CAL1543087.1"/>
    <property type="molecule type" value="Genomic_DNA"/>
</dbReference>
<feature type="region of interest" description="Disordered" evidence="5">
    <location>
        <begin position="823"/>
        <end position="857"/>
    </location>
</feature>
<comment type="caution">
    <text evidence="7">The sequence shown here is derived from an EMBL/GenBank/DDBJ whole genome shotgun (WGS) entry which is preliminary data.</text>
</comment>
<proteinExistence type="predicted"/>